<keyword evidence="2" id="KW-1185">Reference proteome</keyword>
<dbReference type="AlphaFoldDB" id="A0A3P7EK34"/>
<proteinExistence type="predicted"/>
<name>A0A3P7EK34_WUCBA</name>
<reference evidence="1 2" key="1">
    <citation type="submission" date="2018-11" db="EMBL/GenBank/DDBJ databases">
        <authorList>
            <consortium name="Pathogen Informatics"/>
        </authorList>
    </citation>
    <scope>NUCLEOTIDE SEQUENCE [LARGE SCALE GENOMIC DNA]</scope>
</reference>
<evidence type="ECO:0000313" key="1">
    <source>
        <dbReference type="EMBL" id="VDM23271.1"/>
    </source>
</evidence>
<organism evidence="1 2">
    <name type="scientific">Wuchereria bancrofti</name>
    <dbReference type="NCBI Taxonomy" id="6293"/>
    <lineage>
        <taxon>Eukaryota</taxon>
        <taxon>Metazoa</taxon>
        <taxon>Ecdysozoa</taxon>
        <taxon>Nematoda</taxon>
        <taxon>Chromadorea</taxon>
        <taxon>Rhabditida</taxon>
        <taxon>Spirurina</taxon>
        <taxon>Spiruromorpha</taxon>
        <taxon>Filarioidea</taxon>
        <taxon>Onchocercidae</taxon>
        <taxon>Wuchereria</taxon>
    </lineage>
</organism>
<dbReference type="EMBL" id="UYWW01013284">
    <property type="protein sequence ID" value="VDM23271.1"/>
    <property type="molecule type" value="Genomic_DNA"/>
</dbReference>
<sequence length="36" mass="4263">MLRQQQTSSQISPTLMPLRSLEFFNLIRYCCAFIIL</sequence>
<evidence type="ECO:0000313" key="2">
    <source>
        <dbReference type="Proteomes" id="UP000270924"/>
    </source>
</evidence>
<gene>
    <name evidence="1" type="ORF">WBA_LOCUS12913</name>
</gene>
<protein>
    <submittedName>
        <fullName evidence="1">Uncharacterized protein</fullName>
    </submittedName>
</protein>
<dbReference type="InParanoid" id="A0A3P7EK34"/>
<dbReference type="Proteomes" id="UP000270924">
    <property type="component" value="Unassembled WGS sequence"/>
</dbReference>
<accession>A0A3P7EK34</accession>